<protein>
    <submittedName>
        <fullName evidence="1">Uncharacterized protein</fullName>
    </submittedName>
</protein>
<feature type="non-terminal residue" evidence="1">
    <location>
        <position position="1"/>
    </location>
</feature>
<keyword evidence="2" id="KW-1185">Reference proteome</keyword>
<name>A0ABS8WH97_DATST</name>
<reference evidence="1 2" key="1">
    <citation type="journal article" date="2021" name="BMC Genomics">
        <title>Datura genome reveals duplications of psychoactive alkaloid biosynthetic genes and high mutation rate following tissue culture.</title>
        <authorList>
            <person name="Rajewski A."/>
            <person name="Carter-House D."/>
            <person name="Stajich J."/>
            <person name="Litt A."/>
        </authorList>
    </citation>
    <scope>NUCLEOTIDE SEQUENCE [LARGE SCALE GENOMIC DNA]</scope>
    <source>
        <strain evidence="1">AR-01</strain>
    </source>
</reference>
<comment type="caution">
    <text evidence="1">The sequence shown here is derived from an EMBL/GenBank/DDBJ whole genome shotgun (WGS) entry which is preliminary data.</text>
</comment>
<dbReference type="Proteomes" id="UP000823775">
    <property type="component" value="Unassembled WGS sequence"/>
</dbReference>
<gene>
    <name evidence="1" type="ORF">HAX54_046590</name>
</gene>
<evidence type="ECO:0000313" key="2">
    <source>
        <dbReference type="Proteomes" id="UP000823775"/>
    </source>
</evidence>
<proteinExistence type="predicted"/>
<dbReference type="EMBL" id="JACEIK010007375">
    <property type="protein sequence ID" value="MCE3050175.1"/>
    <property type="molecule type" value="Genomic_DNA"/>
</dbReference>
<organism evidence="1 2">
    <name type="scientific">Datura stramonium</name>
    <name type="common">Jimsonweed</name>
    <name type="synonym">Common thornapple</name>
    <dbReference type="NCBI Taxonomy" id="4076"/>
    <lineage>
        <taxon>Eukaryota</taxon>
        <taxon>Viridiplantae</taxon>
        <taxon>Streptophyta</taxon>
        <taxon>Embryophyta</taxon>
        <taxon>Tracheophyta</taxon>
        <taxon>Spermatophyta</taxon>
        <taxon>Magnoliopsida</taxon>
        <taxon>eudicotyledons</taxon>
        <taxon>Gunneridae</taxon>
        <taxon>Pentapetalae</taxon>
        <taxon>asterids</taxon>
        <taxon>lamiids</taxon>
        <taxon>Solanales</taxon>
        <taxon>Solanaceae</taxon>
        <taxon>Solanoideae</taxon>
        <taxon>Datureae</taxon>
        <taxon>Datura</taxon>
    </lineage>
</organism>
<evidence type="ECO:0000313" key="1">
    <source>
        <dbReference type="EMBL" id="MCE3050175.1"/>
    </source>
</evidence>
<sequence length="104" mass="11439">GQQTDSMCPELTIWSWQQSQSDRLGKKMKQTVALPVSRSVATFYAMGMTCFGGCRTWICSRDIPRVEPSGVAISSPVNVVEIDPKKSYKGWSFAATFGDVLGQN</sequence>
<accession>A0ABS8WH97</accession>